<dbReference type="PRINTS" id="PR00260">
    <property type="entry name" value="CHEMTRNSDUCR"/>
</dbReference>
<dbReference type="AlphaFoldDB" id="A0A2S5CWI5"/>
<dbReference type="GO" id="GO:0019825">
    <property type="term" value="F:oxygen binding"/>
    <property type="evidence" value="ECO:0007669"/>
    <property type="project" value="InterPro"/>
</dbReference>
<comment type="similarity">
    <text evidence="2">Belongs to the methyl-accepting chemotaxis (MCP) protein family.</text>
</comment>
<dbReference type="Pfam" id="PF11563">
    <property type="entry name" value="Protoglobin"/>
    <property type="match status" value="1"/>
</dbReference>
<evidence type="ECO:0000256" key="2">
    <source>
        <dbReference type="ARBA" id="ARBA00029447"/>
    </source>
</evidence>
<dbReference type="Gene3D" id="1.10.287.950">
    <property type="entry name" value="Methyl-accepting chemotaxis protein"/>
    <property type="match status" value="1"/>
</dbReference>
<evidence type="ECO:0000259" key="5">
    <source>
        <dbReference type="PROSITE" id="PS50111"/>
    </source>
</evidence>
<dbReference type="GO" id="GO:0006935">
    <property type="term" value="P:chemotaxis"/>
    <property type="evidence" value="ECO:0007669"/>
    <property type="project" value="InterPro"/>
</dbReference>
<keyword evidence="7" id="KW-1185">Reference proteome</keyword>
<evidence type="ECO:0000256" key="4">
    <source>
        <dbReference type="SAM" id="Coils"/>
    </source>
</evidence>
<name>A0A2S5CWI5_LYSSH</name>
<sequence>MAKWWKRKLEASKDELFSLEDGFEPVIELSTMPELEKQMVLIGLKREDLYIIKACQPFVRDGIEEVTAVFYQNILAVPSLRKIIEERTQIDRLKKTLGNYLIAMFDGAFNVEAIERKRKLARMHFKIGLEPKWYMGTFQHIQEAIINLIVKEMTAPALREQIMLTISKLINLEMQIVLEEYEKENVKIRNDQYNHIKNELKQKISLISQDLANLTEETNSSIDEVDVQTTMIAQVIERNVETVHHINQDADVGNQHVMKLEQEMRHIYNRTEEMGALIGNLKVSSDRIIDIVLLVKAIADQTNLLALNASIEAARAGEHGKGFAVVAQEVRNLAEQSKQSVEEITKLVQTSTTLTMRAVEMIDRIEESVADGVEAAVETQSKFHDILQAIVENERCIVQVETDVKNLEKVIGSIGNETRTVASTADSLYQTAMHL</sequence>
<dbReference type="RefSeq" id="WP_069509388.1">
    <property type="nucleotide sequence ID" value="NZ_JOTQ01000007.1"/>
</dbReference>
<dbReference type="InterPro" id="IPR004089">
    <property type="entry name" value="MCPsignal_dom"/>
</dbReference>
<feature type="domain" description="Methyl-accepting transducer" evidence="5">
    <location>
        <begin position="208"/>
        <end position="422"/>
    </location>
</feature>
<dbReference type="GO" id="GO:0020037">
    <property type="term" value="F:heme binding"/>
    <property type="evidence" value="ECO:0007669"/>
    <property type="project" value="InterPro"/>
</dbReference>
<protein>
    <submittedName>
        <fullName evidence="6">Heme-based aerotactic transducer HemAT</fullName>
    </submittedName>
</protein>
<dbReference type="InterPro" id="IPR009050">
    <property type="entry name" value="Globin-like_sf"/>
</dbReference>
<dbReference type="Proteomes" id="UP000237319">
    <property type="component" value="Unassembled WGS sequence"/>
</dbReference>
<dbReference type="InterPro" id="IPR039379">
    <property type="entry name" value="Protoglobin_sensor_dom"/>
</dbReference>
<gene>
    <name evidence="6" type="primary">hemAT_2</name>
    <name evidence="6" type="ORF">LYSIN_03399</name>
</gene>
<dbReference type="SUPFAM" id="SSF58104">
    <property type="entry name" value="Methyl-accepting chemotaxis protein (MCP) signaling domain"/>
    <property type="match status" value="1"/>
</dbReference>
<dbReference type="Pfam" id="PF00015">
    <property type="entry name" value="MCPsignal"/>
    <property type="match status" value="1"/>
</dbReference>
<dbReference type="SMART" id="SM00283">
    <property type="entry name" value="MA"/>
    <property type="match status" value="1"/>
</dbReference>
<evidence type="ECO:0000256" key="3">
    <source>
        <dbReference type="PROSITE-ProRule" id="PRU00284"/>
    </source>
</evidence>
<organism evidence="6 7">
    <name type="scientific">Lysinibacillus sphaericus</name>
    <name type="common">Bacillus sphaericus</name>
    <dbReference type="NCBI Taxonomy" id="1421"/>
    <lineage>
        <taxon>Bacteria</taxon>
        <taxon>Bacillati</taxon>
        <taxon>Bacillota</taxon>
        <taxon>Bacilli</taxon>
        <taxon>Bacillales</taxon>
        <taxon>Bacillaceae</taxon>
        <taxon>Lysinibacillus</taxon>
    </lineage>
</organism>
<keyword evidence="1 3" id="KW-0807">Transducer</keyword>
<accession>A0A2S5CWI5</accession>
<dbReference type="InterPro" id="IPR044398">
    <property type="entry name" value="Globin-sensor_dom"/>
</dbReference>
<proteinExistence type="inferred from homology"/>
<feature type="coiled-coil region" evidence="4">
    <location>
        <begin position="171"/>
        <end position="217"/>
    </location>
</feature>
<dbReference type="GO" id="GO:0007165">
    <property type="term" value="P:signal transduction"/>
    <property type="evidence" value="ECO:0007669"/>
    <property type="project" value="UniProtKB-KW"/>
</dbReference>
<dbReference type="Gene3D" id="1.10.490.10">
    <property type="entry name" value="Globins"/>
    <property type="match status" value="1"/>
</dbReference>
<reference evidence="6 7" key="1">
    <citation type="submission" date="2017-11" db="EMBL/GenBank/DDBJ databases">
        <title>Genome sequence of Lysinibacillus sphaericus, a lignin-degrading bacteria isolated from municipal solid waste soil.</title>
        <authorList>
            <person name="Persinoti G.F."/>
            <person name="Paixao D.A."/>
            <person name="Bugg T.D."/>
            <person name="Squina F.M."/>
        </authorList>
    </citation>
    <scope>NUCLEOTIDE SEQUENCE [LARGE SCALE GENOMIC DNA]</scope>
    <source>
        <strain evidence="6 7">A1</strain>
    </source>
</reference>
<evidence type="ECO:0000313" key="7">
    <source>
        <dbReference type="Proteomes" id="UP000237319"/>
    </source>
</evidence>
<dbReference type="PROSITE" id="PS50111">
    <property type="entry name" value="CHEMOTAXIS_TRANSDUC_2"/>
    <property type="match status" value="1"/>
</dbReference>
<dbReference type="GO" id="GO:0004888">
    <property type="term" value="F:transmembrane signaling receptor activity"/>
    <property type="evidence" value="ECO:0007669"/>
    <property type="project" value="InterPro"/>
</dbReference>
<dbReference type="EMBL" id="PGLV01000002">
    <property type="protein sequence ID" value="POZ55102.1"/>
    <property type="molecule type" value="Genomic_DNA"/>
</dbReference>
<dbReference type="CDD" id="cd01068">
    <property type="entry name" value="globin_sensor"/>
    <property type="match status" value="1"/>
</dbReference>
<dbReference type="InterPro" id="IPR012292">
    <property type="entry name" value="Globin/Proto"/>
</dbReference>
<keyword evidence="4" id="KW-0175">Coiled coil</keyword>
<evidence type="ECO:0000256" key="1">
    <source>
        <dbReference type="ARBA" id="ARBA00023224"/>
    </source>
</evidence>
<dbReference type="SUPFAM" id="SSF46458">
    <property type="entry name" value="Globin-like"/>
    <property type="match status" value="1"/>
</dbReference>
<dbReference type="GO" id="GO:0016020">
    <property type="term" value="C:membrane"/>
    <property type="evidence" value="ECO:0007669"/>
    <property type="project" value="InterPro"/>
</dbReference>
<evidence type="ECO:0000313" key="6">
    <source>
        <dbReference type="EMBL" id="POZ55102.1"/>
    </source>
</evidence>
<comment type="caution">
    <text evidence="6">The sequence shown here is derived from an EMBL/GenBank/DDBJ whole genome shotgun (WGS) entry which is preliminary data.</text>
</comment>
<dbReference type="PANTHER" id="PTHR32089:SF118">
    <property type="entry name" value="HEME-BASED AEROTACTIC TRANSDUCER HEMAT"/>
    <property type="match status" value="1"/>
</dbReference>
<dbReference type="InterPro" id="IPR004090">
    <property type="entry name" value="Chemotax_Me-accpt_rcpt"/>
</dbReference>
<dbReference type="PANTHER" id="PTHR32089">
    <property type="entry name" value="METHYL-ACCEPTING CHEMOTAXIS PROTEIN MCPB"/>
    <property type="match status" value="1"/>
</dbReference>